<keyword evidence="1 3" id="KW-0378">Hydrolase</keyword>
<dbReference type="InterPro" id="IPR029058">
    <property type="entry name" value="AB_hydrolase_fold"/>
</dbReference>
<dbReference type="Pfam" id="PF00326">
    <property type="entry name" value="Peptidase_S9"/>
    <property type="match status" value="1"/>
</dbReference>
<reference evidence="4" key="1">
    <citation type="journal article" date="2019" name="Int. J. Syst. Evol. Microbiol.">
        <title>The Global Catalogue of Microorganisms (GCM) 10K type strain sequencing project: providing services to taxonomists for standard genome sequencing and annotation.</title>
        <authorList>
            <consortium name="The Broad Institute Genomics Platform"/>
            <consortium name="The Broad Institute Genome Sequencing Center for Infectious Disease"/>
            <person name="Wu L."/>
            <person name="Ma J."/>
        </authorList>
    </citation>
    <scope>NUCLEOTIDE SEQUENCE [LARGE SCALE GENOMIC DNA]</scope>
    <source>
        <strain evidence="4">CCUG 55585</strain>
    </source>
</reference>
<sequence length="849" mass="93311">MGVENTGGPRASRAWRLIAALLLWALAFDVLAMREIEPGEAPELGPGEGLLAIVFDSDFYIDGARFERVDRAFSPGFIPKLQAGRTIKLYAVPAGTYRWTKITFDRGWHSYRYIDLSKDREYRFEVKPGVLGYAGDAVFRAPAGRSISVHIANRSLPLLDWLAKTHPASLERYGFAYSGMFPDPFPDFYRAALARLERVPDDLDKGLEPPMPGVLPIPAADMWRRSQTRDFALSPDGTLIAMEVRLESGGVGLDLVDVVSGTVERIFTAPLAFGTVRWESEGVLMAGIAGNGMESLHIFRVGMQPGGDRKVVHLAGPAGNIVDDTPDKPNHVLFQDYDRTGKLMVHALRLDNQESLRAFRRTSSTQRLNKGVVDDRLWFADGHERLRAALAVRGDDIVLMHGEGATFREVLRLGADNEFTPVMLSFDGDLIYGLSDEGRGQRDLVVFDPAQGRITETVFTRPGSDVHSPIFGPDRRPIGVRYYQGGRLTSEYFDPGHAALDARLSAAFPGKLVVPVNRSRDNRKFLVWVDASDSPPKLFYVDLDRKHAELVDDFYPGLAARRMVAGKSFTVKSRDGMQIEAFLTLPPGEGKRPLVVMPHGGPIGVADRLHFDPEVQFIASLGYAVLQVNFRGSEGYGRLFREAGHGEYGAGIEDDIDAAIRDVVARHPIDASRMCILGSSYGGYSALISAVRWPDRFRCAVSIAGLSDRLLFFTASDAVRSQAGRKVMIQLMGDPRERTQAFMDASPLYQYRKLTLPVMVVHGREDLRVDFEHARRLVRMLKLDGRPPVVLAFPDEGHGIDGKAALETAWTGIAGFLRKHLDDVSPTAAPAVAAPVVPAPGATPAAPGG</sequence>
<gene>
    <name evidence="3" type="ORF">ACFQ0E_00510</name>
</gene>
<evidence type="ECO:0000256" key="1">
    <source>
        <dbReference type="ARBA" id="ARBA00022801"/>
    </source>
</evidence>
<organism evidence="3 4">
    <name type="scientific">Lysobacter brunescens</name>
    <dbReference type="NCBI Taxonomy" id="262323"/>
    <lineage>
        <taxon>Bacteria</taxon>
        <taxon>Pseudomonadati</taxon>
        <taxon>Pseudomonadota</taxon>
        <taxon>Gammaproteobacteria</taxon>
        <taxon>Lysobacterales</taxon>
        <taxon>Lysobacteraceae</taxon>
        <taxon>Lysobacter</taxon>
    </lineage>
</organism>
<protein>
    <submittedName>
        <fullName evidence="3">Alpha/beta hydrolase family protein</fullName>
        <ecNumber evidence="3">3.4.-.-</ecNumber>
    </submittedName>
</protein>
<dbReference type="SUPFAM" id="SSF82171">
    <property type="entry name" value="DPP6 N-terminal domain-like"/>
    <property type="match status" value="1"/>
</dbReference>
<dbReference type="PANTHER" id="PTHR42776">
    <property type="entry name" value="SERINE PEPTIDASE S9 FAMILY MEMBER"/>
    <property type="match status" value="1"/>
</dbReference>
<name>A0ABW2Y7J3_9GAMM</name>
<keyword evidence="4" id="KW-1185">Reference proteome</keyword>
<dbReference type="GO" id="GO:0016787">
    <property type="term" value="F:hydrolase activity"/>
    <property type="evidence" value="ECO:0007669"/>
    <property type="project" value="UniProtKB-KW"/>
</dbReference>
<dbReference type="Gene3D" id="3.40.50.1820">
    <property type="entry name" value="alpha/beta hydrolase"/>
    <property type="match status" value="1"/>
</dbReference>
<proteinExistence type="predicted"/>
<dbReference type="Proteomes" id="UP001597110">
    <property type="component" value="Unassembled WGS sequence"/>
</dbReference>
<dbReference type="SUPFAM" id="SSF53474">
    <property type="entry name" value="alpha/beta-Hydrolases"/>
    <property type="match status" value="1"/>
</dbReference>
<feature type="domain" description="Peptidase S9 prolyl oligopeptidase catalytic" evidence="2">
    <location>
        <begin position="610"/>
        <end position="822"/>
    </location>
</feature>
<comment type="caution">
    <text evidence="3">The sequence shown here is derived from an EMBL/GenBank/DDBJ whole genome shotgun (WGS) entry which is preliminary data.</text>
</comment>
<evidence type="ECO:0000259" key="2">
    <source>
        <dbReference type="Pfam" id="PF00326"/>
    </source>
</evidence>
<dbReference type="RefSeq" id="WP_386821753.1">
    <property type="nucleotide sequence ID" value="NZ_JBHTIF010000001.1"/>
</dbReference>
<evidence type="ECO:0000313" key="4">
    <source>
        <dbReference type="Proteomes" id="UP001597110"/>
    </source>
</evidence>
<dbReference type="InterPro" id="IPR001375">
    <property type="entry name" value="Peptidase_S9_cat"/>
</dbReference>
<dbReference type="EC" id="3.4.-.-" evidence="3"/>
<dbReference type="PANTHER" id="PTHR42776:SF27">
    <property type="entry name" value="DIPEPTIDYL PEPTIDASE FAMILY MEMBER 6"/>
    <property type="match status" value="1"/>
</dbReference>
<dbReference type="EMBL" id="JBHTIF010000001">
    <property type="protein sequence ID" value="MFD0724070.1"/>
    <property type="molecule type" value="Genomic_DNA"/>
</dbReference>
<evidence type="ECO:0000313" key="3">
    <source>
        <dbReference type="EMBL" id="MFD0724070.1"/>
    </source>
</evidence>
<accession>A0ABW2Y7J3</accession>